<keyword evidence="6 8" id="KW-0472">Membrane</keyword>
<feature type="transmembrane region" description="Helical" evidence="8">
    <location>
        <begin position="427"/>
        <end position="446"/>
    </location>
</feature>
<feature type="compositionally biased region" description="Basic and acidic residues" evidence="7">
    <location>
        <begin position="1"/>
        <end position="21"/>
    </location>
</feature>
<sequence>MDRTGREGDMDEKLSEMDPNQKSKRSVRGEGLMAEESMSVERNFEAQEVPSWPNQLTARAFLVSFGLSVMFSFIVMKLNLTTGVIPSLNVSAGLLGFFFVKTWTKFLEKSGFLKQPFTRQENTVIQTCVVASSGLAFSGGFGSYLFGLSERISKQSAGDVNDFKNPSLGWIIGFLFIVSFLGLFSVVPLRKIMIIDFKLTYPSGTATAHLINSFHTPRGAKLATKQVRTLGKFFSFSFLWGFFQWFFTAGDDCGFVNFPTFGLKAYEYKFFFDFSATYVGAGMICPYIVNISILLGGILSWGIMWPLIETRKGDWFSADLKPSSFHGLQGYKVFIAIALILGDGIYNFVKVVAKTLSGLYHQLRKKDVIPVSDASPSSASDISFDDKRRTQIFLKDQIPSWFAIGGYVAIAAIAIATLPHMFPQLKWYYILVIYVIAPALAFCNAYGCGLSDWSLASTYGKFAIFTIGAWAGSTHGGVVAGLVACGVMMNIVSTASDLMQDFKTGYMTLASPRSMFVSQVIGTAMGCVISPCVFWLFYKAFDDLGQPGSEYPAPYAAVYRNMALLGVEGFSSLPKNCLTLCYVFFAAAIVINVIRDLSGKKVSRYIPIPMAMAIPFYIGSYFAIDMCLGSLILFVWEKINKAKAEAFGPAVASGLICGDGIWTLPSSILALAGVKPPICMKFLSRATNIKVDNFLAS</sequence>
<keyword evidence="4 8" id="KW-0812">Transmembrane</keyword>
<dbReference type="InterPro" id="IPR045035">
    <property type="entry name" value="YSL-like"/>
</dbReference>
<dbReference type="AlphaFoldDB" id="A0A6J1BWQ5"/>
<feature type="transmembrane region" description="Helical" evidence="8">
    <location>
        <begin position="287"/>
        <end position="308"/>
    </location>
</feature>
<dbReference type="InterPro" id="IPR004813">
    <property type="entry name" value="OPT"/>
</dbReference>
<dbReference type="KEGG" id="mcha:111006377"/>
<feature type="region of interest" description="Disordered" evidence="7">
    <location>
        <begin position="1"/>
        <end position="32"/>
    </location>
</feature>
<dbReference type="PANTHER" id="PTHR31645">
    <property type="entry name" value="OLIGOPEPTIDE TRANSPORTER YGL114W-RELATED"/>
    <property type="match status" value="1"/>
</dbReference>
<keyword evidence="3" id="KW-0813">Transport</keyword>
<feature type="transmembrane region" description="Helical" evidence="8">
    <location>
        <begin position="398"/>
        <end position="421"/>
    </location>
</feature>
<dbReference type="GeneID" id="111006377"/>
<dbReference type="RefSeq" id="XP_022133970.1">
    <property type="nucleotide sequence ID" value="XM_022278278.1"/>
</dbReference>
<organism evidence="9 10">
    <name type="scientific">Momordica charantia</name>
    <name type="common">Bitter gourd</name>
    <name type="synonym">Balsam pear</name>
    <dbReference type="NCBI Taxonomy" id="3673"/>
    <lineage>
        <taxon>Eukaryota</taxon>
        <taxon>Viridiplantae</taxon>
        <taxon>Streptophyta</taxon>
        <taxon>Embryophyta</taxon>
        <taxon>Tracheophyta</taxon>
        <taxon>Spermatophyta</taxon>
        <taxon>Magnoliopsida</taxon>
        <taxon>eudicotyledons</taxon>
        <taxon>Gunneridae</taxon>
        <taxon>Pentapetalae</taxon>
        <taxon>rosids</taxon>
        <taxon>fabids</taxon>
        <taxon>Cucurbitales</taxon>
        <taxon>Cucurbitaceae</taxon>
        <taxon>Momordiceae</taxon>
        <taxon>Momordica</taxon>
    </lineage>
</organism>
<feature type="transmembrane region" description="Helical" evidence="8">
    <location>
        <begin position="614"/>
        <end position="636"/>
    </location>
</feature>
<keyword evidence="9" id="KW-1185">Reference proteome</keyword>
<feature type="transmembrane region" description="Helical" evidence="8">
    <location>
        <begin position="124"/>
        <end position="147"/>
    </location>
</feature>
<dbReference type="Proteomes" id="UP000504603">
    <property type="component" value="Unplaced"/>
</dbReference>
<evidence type="ECO:0000256" key="8">
    <source>
        <dbReference type="SAM" id="Phobius"/>
    </source>
</evidence>
<evidence type="ECO:0000313" key="9">
    <source>
        <dbReference type="Proteomes" id="UP000504603"/>
    </source>
</evidence>
<dbReference type="GO" id="GO:0016020">
    <property type="term" value="C:membrane"/>
    <property type="evidence" value="ECO:0007669"/>
    <property type="project" value="UniProtKB-SubCell"/>
</dbReference>
<feature type="transmembrane region" description="Helical" evidence="8">
    <location>
        <begin position="60"/>
        <end position="78"/>
    </location>
</feature>
<evidence type="ECO:0000256" key="1">
    <source>
        <dbReference type="ARBA" id="ARBA00004141"/>
    </source>
</evidence>
<dbReference type="Pfam" id="PF03169">
    <property type="entry name" value="OPT"/>
    <property type="match status" value="1"/>
</dbReference>
<feature type="transmembrane region" description="Helical" evidence="8">
    <location>
        <begin position="167"/>
        <end position="189"/>
    </location>
</feature>
<evidence type="ECO:0000256" key="2">
    <source>
        <dbReference type="ARBA" id="ARBA00010276"/>
    </source>
</evidence>
<comment type="similarity">
    <text evidence="2">Belongs to the YSL (TC 2.A.67.2) family.</text>
</comment>
<protein>
    <submittedName>
        <fullName evidence="10">Probable metal-nicotianamine transporter YSL7</fullName>
    </submittedName>
</protein>
<comment type="subcellular location">
    <subcellularLocation>
        <location evidence="1">Membrane</location>
        <topology evidence="1">Multi-pass membrane protein</topology>
    </subcellularLocation>
</comment>
<keyword evidence="5 8" id="KW-1133">Transmembrane helix</keyword>
<gene>
    <name evidence="10" type="primary">LOC111006377</name>
</gene>
<evidence type="ECO:0000256" key="3">
    <source>
        <dbReference type="ARBA" id="ARBA00022448"/>
    </source>
</evidence>
<evidence type="ECO:0000256" key="7">
    <source>
        <dbReference type="SAM" id="MobiDB-lite"/>
    </source>
</evidence>
<dbReference type="PANTHER" id="PTHR31645:SF88">
    <property type="entry name" value="METAL-NICOTIANAMINE TRANSPORTER YSL7"/>
    <property type="match status" value="1"/>
</dbReference>
<reference evidence="10" key="1">
    <citation type="submission" date="2025-08" db="UniProtKB">
        <authorList>
            <consortium name="RefSeq"/>
        </authorList>
    </citation>
    <scope>IDENTIFICATION</scope>
    <source>
        <strain evidence="10">OHB3-1</strain>
    </source>
</reference>
<feature type="transmembrane region" description="Helical" evidence="8">
    <location>
        <begin position="516"/>
        <end position="538"/>
    </location>
</feature>
<dbReference type="NCBIfam" id="TIGR00728">
    <property type="entry name" value="OPT_sfam"/>
    <property type="match status" value="1"/>
</dbReference>
<dbReference type="GO" id="GO:0035673">
    <property type="term" value="F:oligopeptide transmembrane transporter activity"/>
    <property type="evidence" value="ECO:0007669"/>
    <property type="project" value="InterPro"/>
</dbReference>
<evidence type="ECO:0000256" key="5">
    <source>
        <dbReference type="ARBA" id="ARBA00022989"/>
    </source>
</evidence>
<evidence type="ECO:0000256" key="6">
    <source>
        <dbReference type="ARBA" id="ARBA00023136"/>
    </source>
</evidence>
<evidence type="ECO:0000256" key="4">
    <source>
        <dbReference type="ARBA" id="ARBA00022692"/>
    </source>
</evidence>
<proteinExistence type="inferred from homology"/>
<evidence type="ECO:0000313" key="10">
    <source>
        <dbReference type="RefSeq" id="XP_022133970.1"/>
    </source>
</evidence>
<dbReference type="OrthoDB" id="627262at2759"/>
<feature type="transmembrane region" description="Helical" evidence="8">
    <location>
        <begin position="84"/>
        <end position="103"/>
    </location>
</feature>
<feature type="transmembrane region" description="Helical" evidence="8">
    <location>
        <begin position="453"/>
        <end position="471"/>
    </location>
</feature>
<feature type="transmembrane region" description="Helical" evidence="8">
    <location>
        <begin position="477"/>
        <end position="495"/>
    </location>
</feature>
<accession>A0A6J1BWQ5</accession>
<name>A0A6J1BWQ5_MOMCH</name>
<feature type="transmembrane region" description="Helical" evidence="8">
    <location>
        <begin position="573"/>
        <end position="594"/>
    </location>
</feature>